<dbReference type="AlphaFoldDB" id="A0A1Z4JR67"/>
<dbReference type="InterPro" id="IPR049945">
    <property type="entry name" value="AAA_22"/>
</dbReference>
<name>A0A1Z4JR67_LEPBY</name>
<accession>A0A1Z4JR67</accession>
<dbReference type="Gene3D" id="3.40.50.300">
    <property type="entry name" value="P-loop containing nucleotide triphosphate hydrolases"/>
    <property type="match status" value="1"/>
</dbReference>
<organism evidence="2 3">
    <name type="scientific">Leptolyngbya boryana NIES-2135</name>
    <dbReference type="NCBI Taxonomy" id="1973484"/>
    <lineage>
        <taxon>Bacteria</taxon>
        <taxon>Bacillati</taxon>
        <taxon>Cyanobacteriota</taxon>
        <taxon>Cyanophyceae</taxon>
        <taxon>Leptolyngbyales</taxon>
        <taxon>Leptolyngbyaceae</taxon>
        <taxon>Leptolyngbya group</taxon>
        <taxon>Leptolyngbya</taxon>
    </lineage>
</organism>
<dbReference type="PANTHER" id="PTHR47691:SF3">
    <property type="entry name" value="HTH-TYPE TRANSCRIPTIONAL REGULATOR RV0890C-RELATED"/>
    <property type="match status" value="1"/>
</dbReference>
<keyword evidence="2" id="KW-0614">Plasmid</keyword>
<feature type="domain" description="ORC1/DEAH AAA+ ATPase" evidence="1">
    <location>
        <begin position="165"/>
        <end position="260"/>
    </location>
</feature>
<evidence type="ECO:0000313" key="3">
    <source>
        <dbReference type="Proteomes" id="UP000217895"/>
    </source>
</evidence>
<dbReference type="GO" id="GO:0016887">
    <property type="term" value="F:ATP hydrolysis activity"/>
    <property type="evidence" value="ECO:0007669"/>
    <property type="project" value="InterPro"/>
</dbReference>
<dbReference type="InterPro" id="IPR027417">
    <property type="entry name" value="P-loop_NTPase"/>
</dbReference>
<evidence type="ECO:0000313" key="2">
    <source>
        <dbReference type="EMBL" id="BAY59216.1"/>
    </source>
</evidence>
<evidence type="ECO:0000259" key="1">
    <source>
        <dbReference type="Pfam" id="PF13401"/>
    </source>
</evidence>
<dbReference type="SUPFAM" id="SSF52540">
    <property type="entry name" value="P-loop containing nucleoside triphosphate hydrolases"/>
    <property type="match status" value="1"/>
</dbReference>
<dbReference type="Pfam" id="PF13401">
    <property type="entry name" value="AAA_22"/>
    <property type="match status" value="1"/>
</dbReference>
<proteinExistence type="predicted"/>
<sequence>MEKPRKTAIFSQVPTLEEPRIDANILIRLLQVAIDRDFEAAEVALLKTLIQDPCLNFQAVADKTGYQMYYLRGQVGPRLWADFTEVFGRSYGAEIGKRNFGDFIHCFLEKLSLMPNSFLQQDLEQHQIAQIFEPGEGEWAIAPSESWFYGRSKELDSLGKLLSQYRLVTLIGDVGVGKTALAARWTERFGAKSFDRVIWKSIAHAPEPDILLNELLQEFEVKELPQKLSEKMSVLMQIIKRQRCLIVLDSAESLIRTTAITALDPYTSPDYGRMIRFFAEEPHQSSLLFISRRRFNDVLRLSRANRAAATMRLEGLQPKEAQRIFEAHGLKNSSDWQRLIQIYAGNPQYLISISEYIQTVFSGSVQEFLRCDTVIVPDIVCQEYITQIQEINAEHRALLFHLAALKDPVHFDQLVVNLATSMKSQSALIKALNDLTEMNLVEKQQNNAILFGLNPIVKKVILSFPFIGGS</sequence>
<reference evidence="2 3" key="1">
    <citation type="submission" date="2017-06" db="EMBL/GenBank/DDBJ databases">
        <title>Genome sequencing of cyanobaciteial culture collection at National Institute for Environmental Studies (NIES).</title>
        <authorList>
            <person name="Hirose Y."/>
            <person name="Shimura Y."/>
            <person name="Fujisawa T."/>
            <person name="Nakamura Y."/>
            <person name="Kawachi M."/>
        </authorList>
    </citation>
    <scope>NUCLEOTIDE SEQUENCE [LARGE SCALE GENOMIC DNA]</scope>
    <source>
        <strain evidence="2 3">NIES-2135</strain>
        <plasmid evidence="3">Plasmid Plasmid1 dna</plasmid>
    </source>
</reference>
<protein>
    <recommendedName>
        <fullName evidence="1">ORC1/DEAH AAA+ ATPase domain-containing protein</fullName>
    </recommendedName>
</protein>
<gene>
    <name evidence="2" type="ORF">NIES2135_60930</name>
</gene>
<dbReference type="EMBL" id="AP018204">
    <property type="protein sequence ID" value="BAY59216.1"/>
    <property type="molecule type" value="Genomic_DNA"/>
</dbReference>
<geneLocation type="plasmid" evidence="2">
    <name>plasmid1</name>
</geneLocation>
<dbReference type="Proteomes" id="UP000217895">
    <property type="component" value="Plasmid Plasmid1 dna"/>
</dbReference>
<dbReference type="PANTHER" id="PTHR47691">
    <property type="entry name" value="REGULATOR-RELATED"/>
    <property type="match status" value="1"/>
</dbReference>
<keyword evidence="3" id="KW-1185">Reference proteome</keyword>